<gene>
    <name evidence="1" type="ORF">O6H91_16G035100</name>
</gene>
<dbReference type="Proteomes" id="UP001162992">
    <property type="component" value="Chromosome 16"/>
</dbReference>
<reference evidence="2" key="1">
    <citation type="journal article" date="2024" name="Proc. Natl. Acad. Sci. U.S.A.">
        <title>Extraordinary preservation of gene collinearity over three hundred million years revealed in homosporous lycophytes.</title>
        <authorList>
            <person name="Li C."/>
            <person name="Wickell D."/>
            <person name="Kuo L.Y."/>
            <person name="Chen X."/>
            <person name="Nie B."/>
            <person name="Liao X."/>
            <person name="Peng D."/>
            <person name="Ji J."/>
            <person name="Jenkins J."/>
            <person name="Williams M."/>
            <person name="Shu S."/>
            <person name="Plott C."/>
            <person name="Barry K."/>
            <person name="Rajasekar S."/>
            <person name="Grimwood J."/>
            <person name="Han X."/>
            <person name="Sun S."/>
            <person name="Hou Z."/>
            <person name="He W."/>
            <person name="Dai G."/>
            <person name="Sun C."/>
            <person name="Schmutz J."/>
            <person name="Leebens-Mack J.H."/>
            <person name="Li F.W."/>
            <person name="Wang L."/>
        </authorList>
    </citation>
    <scope>NUCLEOTIDE SEQUENCE [LARGE SCALE GENOMIC DNA]</scope>
    <source>
        <strain evidence="2">cv. PW_Plant_1</strain>
    </source>
</reference>
<evidence type="ECO:0000313" key="2">
    <source>
        <dbReference type="Proteomes" id="UP001162992"/>
    </source>
</evidence>
<proteinExistence type="predicted"/>
<comment type="caution">
    <text evidence="1">The sequence shown here is derived from an EMBL/GenBank/DDBJ whole genome shotgun (WGS) entry which is preliminary data.</text>
</comment>
<dbReference type="EMBL" id="CM055107">
    <property type="protein sequence ID" value="KAJ7527072.1"/>
    <property type="molecule type" value="Genomic_DNA"/>
</dbReference>
<sequence>MASKRILIVSTSHDRLGDTGSPTGLWLEELAAPYYIWKSKGFSVDIASIKGGKIPLDPASLSEGSTTEYTKKFSNNEHNLKEALQNSISVKDVSETYDAIFLPGGHGVVYDFPGNPDLVAVIEKLVAQDKIVAAVCHGPAGLVGPTAPNGEPIVKGKKVTGFSNTEEEAVGKTKVVPFLLEDKLKELGGLYERAPDWHPFAVADGKLITGQNPQSSEKVAQLVVVGLE</sequence>
<protein>
    <submittedName>
        <fullName evidence="1">Uncharacterized protein</fullName>
    </submittedName>
</protein>
<keyword evidence="2" id="KW-1185">Reference proteome</keyword>
<accession>A0ACC2BCC2</accession>
<organism evidence="1 2">
    <name type="scientific">Diphasiastrum complanatum</name>
    <name type="common">Issler's clubmoss</name>
    <name type="synonym">Lycopodium complanatum</name>
    <dbReference type="NCBI Taxonomy" id="34168"/>
    <lineage>
        <taxon>Eukaryota</taxon>
        <taxon>Viridiplantae</taxon>
        <taxon>Streptophyta</taxon>
        <taxon>Embryophyta</taxon>
        <taxon>Tracheophyta</taxon>
        <taxon>Lycopodiopsida</taxon>
        <taxon>Lycopodiales</taxon>
        <taxon>Lycopodiaceae</taxon>
        <taxon>Lycopodioideae</taxon>
        <taxon>Diphasiastrum</taxon>
    </lineage>
</organism>
<name>A0ACC2BCC2_DIPCM</name>
<evidence type="ECO:0000313" key="1">
    <source>
        <dbReference type="EMBL" id="KAJ7527072.1"/>
    </source>
</evidence>